<dbReference type="Proteomes" id="UP000628736">
    <property type="component" value="Unassembled WGS sequence"/>
</dbReference>
<keyword evidence="4" id="KW-1185">Reference proteome</keyword>
<dbReference type="SUPFAM" id="SSF50475">
    <property type="entry name" value="FMN-binding split barrel"/>
    <property type="match status" value="1"/>
</dbReference>
<sequence length="166" mass="19038">MRKIRPEELTQNVFGLIGDTWMLVSAARDGVANTMTASWGGLGVLFGKKVAFLFIRPQRYTKEFIDASETLSLTFLNDSWKKELSYIGSVSGRQEDKIANTGLELLWKDGTPYFAQGKLILFCRKLYAQEMDPKCFLDSDILKRWYANHDFHTAYVVEIEQAFMSE</sequence>
<dbReference type="InterPro" id="IPR012349">
    <property type="entry name" value="Split_barrel_FMN-bd"/>
</dbReference>
<name>A0A8J6M6E6_9FIRM</name>
<dbReference type="PANTHER" id="PTHR43567">
    <property type="entry name" value="FLAVOREDOXIN-RELATED-RELATED"/>
    <property type="match status" value="1"/>
</dbReference>
<reference evidence="3" key="1">
    <citation type="submission" date="2020-08" db="EMBL/GenBank/DDBJ databases">
        <title>Genome public.</title>
        <authorList>
            <person name="Liu C."/>
            <person name="Sun Q."/>
        </authorList>
    </citation>
    <scope>NUCLEOTIDE SEQUENCE</scope>
    <source>
        <strain evidence="3">NSJ-23</strain>
    </source>
</reference>
<protein>
    <submittedName>
        <fullName evidence="3">Flavin reductase family protein</fullName>
    </submittedName>
</protein>
<dbReference type="EMBL" id="JACOPO010000001">
    <property type="protein sequence ID" value="MBC5721613.1"/>
    <property type="molecule type" value="Genomic_DNA"/>
</dbReference>
<dbReference type="PANTHER" id="PTHR43567:SF5">
    <property type="entry name" value="HYPOTHETICAL CYTOSOLIC PROTEIN"/>
    <property type="match status" value="1"/>
</dbReference>
<gene>
    <name evidence="3" type="ORF">H8S11_02085</name>
</gene>
<dbReference type="GO" id="GO:0016646">
    <property type="term" value="F:oxidoreductase activity, acting on the CH-NH group of donors, NAD or NADP as acceptor"/>
    <property type="evidence" value="ECO:0007669"/>
    <property type="project" value="UniProtKB-ARBA"/>
</dbReference>
<dbReference type="InterPro" id="IPR052174">
    <property type="entry name" value="Flavoredoxin"/>
</dbReference>
<proteinExistence type="inferred from homology"/>
<evidence type="ECO:0000259" key="2">
    <source>
        <dbReference type="Pfam" id="PF01613"/>
    </source>
</evidence>
<comment type="caution">
    <text evidence="3">The sequence shown here is derived from an EMBL/GenBank/DDBJ whole genome shotgun (WGS) entry which is preliminary data.</text>
</comment>
<evidence type="ECO:0000313" key="3">
    <source>
        <dbReference type="EMBL" id="MBC5721613.1"/>
    </source>
</evidence>
<dbReference type="AlphaFoldDB" id="A0A8J6M6E6"/>
<dbReference type="InterPro" id="IPR002563">
    <property type="entry name" value="Flavin_Rdtase-like_dom"/>
</dbReference>
<dbReference type="Gene3D" id="2.30.110.10">
    <property type="entry name" value="Electron Transport, Fmn-binding Protein, Chain A"/>
    <property type="match status" value="1"/>
</dbReference>
<comment type="similarity">
    <text evidence="1">Belongs to the flavoredoxin family.</text>
</comment>
<dbReference type="RefSeq" id="WP_186852013.1">
    <property type="nucleotide sequence ID" value="NZ_JACOPO010000001.1"/>
</dbReference>
<feature type="domain" description="Flavin reductase like" evidence="2">
    <location>
        <begin position="20"/>
        <end position="131"/>
    </location>
</feature>
<accession>A0A8J6M6E6</accession>
<evidence type="ECO:0000256" key="1">
    <source>
        <dbReference type="ARBA" id="ARBA00038054"/>
    </source>
</evidence>
<dbReference type="Pfam" id="PF01613">
    <property type="entry name" value="Flavin_Reduct"/>
    <property type="match status" value="1"/>
</dbReference>
<organism evidence="3 4">
    <name type="scientific">Flintibacter hominis</name>
    <dbReference type="NCBI Taxonomy" id="2763048"/>
    <lineage>
        <taxon>Bacteria</taxon>
        <taxon>Bacillati</taxon>
        <taxon>Bacillota</taxon>
        <taxon>Clostridia</taxon>
        <taxon>Eubacteriales</taxon>
        <taxon>Flintibacter</taxon>
    </lineage>
</organism>
<dbReference type="GO" id="GO:0010181">
    <property type="term" value="F:FMN binding"/>
    <property type="evidence" value="ECO:0007669"/>
    <property type="project" value="InterPro"/>
</dbReference>
<evidence type="ECO:0000313" key="4">
    <source>
        <dbReference type="Proteomes" id="UP000628736"/>
    </source>
</evidence>